<protein>
    <submittedName>
        <fullName evidence="2">Uncharacterized protein</fullName>
    </submittedName>
</protein>
<accession>D8Q4V6</accession>
<organism evidence="3">
    <name type="scientific">Schizophyllum commune (strain H4-8 / FGSC 9210)</name>
    <name type="common">Split gill fungus</name>
    <dbReference type="NCBI Taxonomy" id="578458"/>
    <lineage>
        <taxon>Eukaryota</taxon>
        <taxon>Fungi</taxon>
        <taxon>Dikarya</taxon>
        <taxon>Basidiomycota</taxon>
        <taxon>Agaricomycotina</taxon>
        <taxon>Agaricomycetes</taxon>
        <taxon>Agaricomycetidae</taxon>
        <taxon>Agaricales</taxon>
        <taxon>Schizophyllaceae</taxon>
        <taxon>Schizophyllum</taxon>
    </lineage>
</organism>
<dbReference type="AlphaFoldDB" id="D8Q4V6"/>
<proteinExistence type="predicted"/>
<dbReference type="OrthoDB" id="3229882at2759"/>
<dbReference type="EMBL" id="GL377306">
    <property type="protein sequence ID" value="EFI96856.1"/>
    <property type="molecule type" value="Genomic_DNA"/>
</dbReference>
<dbReference type="InParanoid" id="D8Q4V6"/>
<feature type="compositionally biased region" description="Acidic residues" evidence="1">
    <location>
        <begin position="361"/>
        <end position="371"/>
    </location>
</feature>
<dbReference type="KEGG" id="scm:SCHCO_01171578"/>
<dbReference type="Proteomes" id="UP000007431">
    <property type="component" value="Unassembled WGS sequence"/>
</dbReference>
<gene>
    <name evidence="2" type="ORF">SCHCODRAFT_55405</name>
</gene>
<feature type="compositionally biased region" description="Acidic residues" evidence="1">
    <location>
        <begin position="393"/>
        <end position="404"/>
    </location>
</feature>
<feature type="compositionally biased region" description="Basic and acidic residues" evidence="1">
    <location>
        <begin position="345"/>
        <end position="360"/>
    </location>
</feature>
<keyword evidence="3" id="KW-1185">Reference proteome</keyword>
<dbReference type="OMA" id="SESWHEA"/>
<dbReference type="HOGENOM" id="CLU_026214_2_0_1"/>
<evidence type="ECO:0000313" key="2">
    <source>
        <dbReference type="EMBL" id="EFI96856.1"/>
    </source>
</evidence>
<evidence type="ECO:0000256" key="1">
    <source>
        <dbReference type="SAM" id="MobiDB-lite"/>
    </source>
</evidence>
<dbReference type="eggNOG" id="ENOG502SK3Y">
    <property type="taxonomic scope" value="Eukaryota"/>
</dbReference>
<dbReference type="VEuPathDB" id="FungiDB:SCHCODRAFT_01171578"/>
<evidence type="ECO:0000313" key="3">
    <source>
        <dbReference type="Proteomes" id="UP000007431"/>
    </source>
</evidence>
<sequence length="695" mass="80075">MLIWIKGAPTPAEMRDKIAGMETDFRDNLAEYVESCSQGEFYGGSVDDVRAQQNVRKTDTGYQDPTLTSLVPPSSSYCDCKEPGCEACKATMRWEEQFKADVDDILYRTNLHKCSVRYCLNNKNGTCKARMPRQTRADTGVDLETGALRFKHKEPYLNDVCPLISHTCRCNHDCTPLMSGSAVNHIVYYITEYITKMGPPTHVMFESIKAAFDRSSEMLSGDKSREEKARKLMTRVINILTTKSEIGAPFMAAHLMGLPDRYTSHTFVSFYWHRFINEVKKMWHPPTEEDEEEMVRVMKRGENIIGVHDAQNYIYRADALEDMSLYEFARLGKRVPIPGVKRKPERTDQTRHGQSSKENDTDNECESDDESVTSNDHASEDDMKMLDSMCDNSEAEATEDEQPEDNCRTVPPTNKLPGSMYAFKEGHPLASSYCMQFCPDSPTIVPNMMRPLPRDNAGDDYFLTMLALFKPWRSGLDLKNDTEDWEAAFSAYSFSERQLELMKFFNLRWDCIDSRDDFRKNMKNSKNSKKDSGLPSFMRDDNFDPEAFSDDDVYAVFADTEYVDENTVPVRHYEARKKTYSETQDFIEKTGWTKSDGDINLLDQTVDITYRTPSQWRDIVKEVRQSMLSRWKEIAKSTGDRLNRLRALVDVDIVNKSYLLKVHRARDRPDIIDDTAKTFGLNEDQERAFRIISNH</sequence>
<reference evidence="2 3" key="1">
    <citation type="journal article" date="2010" name="Nat. Biotechnol.">
        <title>Genome sequence of the model mushroom Schizophyllum commune.</title>
        <authorList>
            <person name="Ohm R.A."/>
            <person name="de Jong J.F."/>
            <person name="Lugones L.G."/>
            <person name="Aerts A."/>
            <person name="Kothe E."/>
            <person name="Stajich J.E."/>
            <person name="de Vries R.P."/>
            <person name="Record E."/>
            <person name="Levasseur A."/>
            <person name="Baker S.E."/>
            <person name="Bartholomew K.A."/>
            <person name="Coutinho P.M."/>
            <person name="Erdmann S."/>
            <person name="Fowler T.J."/>
            <person name="Gathman A.C."/>
            <person name="Lombard V."/>
            <person name="Henrissat B."/>
            <person name="Knabe N."/>
            <person name="Kuees U."/>
            <person name="Lilly W.W."/>
            <person name="Lindquist E."/>
            <person name="Lucas S."/>
            <person name="Magnuson J.K."/>
            <person name="Piumi F."/>
            <person name="Raudaskoski M."/>
            <person name="Salamov A."/>
            <person name="Schmutz J."/>
            <person name="Schwarze F.W.M.R."/>
            <person name="vanKuyk P.A."/>
            <person name="Horton J.S."/>
            <person name="Grigoriev I.V."/>
            <person name="Woesten H.A.B."/>
        </authorList>
    </citation>
    <scope>NUCLEOTIDE SEQUENCE [LARGE SCALE GENOMIC DNA]</scope>
    <source>
        <strain evidence="3">H4-8 / FGSC 9210</strain>
    </source>
</reference>
<name>D8Q4V6_SCHCM</name>
<dbReference type="GeneID" id="9589765"/>
<dbReference type="STRING" id="578458.D8Q4V6"/>
<feature type="region of interest" description="Disordered" evidence="1">
    <location>
        <begin position="338"/>
        <end position="413"/>
    </location>
</feature>
<feature type="non-terminal residue" evidence="2">
    <location>
        <position position="695"/>
    </location>
</feature>